<dbReference type="InterPro" id="IPR053142">
    <property type="entry name" value="PchR_regulatory_protein"/>
</dbReference>
<evidence type="ECO:0000256" key="3">
    <source>
        <dbReference type="ARBA" id="ARBA00023163"/>
    </source>
</evidence>
<reference evidence="5 6" key="1">
    <citation type="submission" date="2020-07" db="EMBL/GenBank/DDBJ databases">
        <authorList>
            <person name="Sun Q."/>
        </authorList>
    </citation>
    <scope>NUCLEOTIDE SEQUENCE [LARGE SCALE GENOMIC DNA]</scope>
    <source>
        <strain evidence="5 6">MAH-1</strain>
    </source>
</reference>
<evidence type="ECO:0000313" key="5">
    <source>
        <dbReference type="EMBL" id="NYA71932.1"/>
    </source>
</evidence>
<keyword evidence="6" id="KW-1185">Reference proteome</keyword>
<protein>
    <submittedName>
        <fullName evidence="5">Helix-turn-helix transcriptional regulator</fullName>
    </submittedName>
</protein>
<dbReference type="SUPFAM" id="SSF46689">
    <property type="entry name" value="Homeodomain-like"/>
    <property type="match status" value="1"/>
</dbReference>
<keyword evidence="1" id="KW-0805">Transcription regulation</keyword>
<dbReference type="Proteomes" id="UP000535020">
    <property type="component" value="Unassembled WGS sequence"/>
</dbReference>
<dbReference type="GO" id="GO:0043565">
    <property type="term" value="F:sequence-specific DNA binding"/>
    <property type="evidence" value="ECO:0007669"/>
    <property type="project" value="InterPro"/>
</dbReference>
<dbReference type="Gene3D" id="1.10.10.60">
    <property type="entry name" value="Homeodomain-like"/>
    <property type="match status" value="1"/>
</dbReference>
<evidence type="ECO:0000259" key="4">
    <source>
        <dbReference type="PROSITE" id="PS01124"/>
    </source>
</evidence>
<keyword evidence="2" id="KW-0238">DNA-binding</keyword>
<keyword evidence="3" id="KW-0804">Transcription</keyword>
<evidence type="ECO:0000256" key="2">
    <source>
        <dbReference type="ARBA" id="ARBA00023125"/>
    </source>
</evidence>
<dbReference type="PANTHER" id="PTHR47893">
    <property type="entry name" value="REGULATORY PROTEIN PCHR"/>
    <property type="match status" value="1"/>
</dbReference>
<dbReference type="PROSITE" id="PS00041">
    <property type="entry name" value="HTH_ARAC_FAMILY_1"/>
    <property type="match status" value="1"/>
</dbReference>
<comment type="caution">
    <text evidence="5">The sequence shown here is derived from an EMBL/GenBank/DDBJ whole genome shotgun (WGS) entry which is preliminary data.</text>
</comment>
<dbReference type="InterPro" id="IPR009057">
    <property type="entry name" value="Homeodomain-like_sf"/>
</dbReference>
<evidence type="ECO:0000256" key="1">
    <source>
        <dbReference type="ARBA" id="ARBA00023015"/>
    </source>
</evidence>
<proteinExistence type="predicted"/>
<dbReference type="EMBL" id="JACBJI010000006">
    <property type="protein sequence ID" value="NYA71932.1"/>
    <property type="molecule type" value="Genomic_DNA"/>
</dbReference>
<dbReference type="InterPro" id="IPR018060">
    <property type="entry name" value="HTH_AraC"/>
</dbReference>
<dbReference type="RefSeq" id="WP_176006744.1">
    <property type="nucleotide sequence ID" value="NZ_JABWMI010000015.1"/>
</dbReference>
<name>A0A7Y8Y3Z4_9FLAO</name>
<dbReference type="PROSITE" id="PS01124">
    <property type="entry name" value="HTH_ARAC_FAMILY_2"/>
    <property type="match status" value="1"/>
</dbReference>
<dbReference type="PANTHER" id="PTHR47893:SF1">
    <property type="entry name" value="REGULATORY PROTEIN PCHR"/>
    <property type="match status" value="1"/>
</dbReference>
<dbReference type="GO" id="GO:0003700">
    <property type="term" value="F:DNA-binding transcription factor activity"/>
    <property type="evidence" value="ECO:0007669"/>
    <property type="project" value="InterPro"/>
</dbReference>
<dbReference type="InterPro" id="IPR018062">
    <property type="entry name" value="HTH_AraC-typ_CS"/>
</dbReference>
<evidence type="ECO:0000313" key="6">
    <source>
        <dbReference type="Proteomes" id="UP000535020"/>
    </source>
</evidence>
<feature type="domain" description="HTH araC/xylS-type" evidence="4">
    <location>
        <begin position="193"/>
        <end position="292"/>
    </location>
</feature>
<dbReference type="AlphaFoldDB" id="A0A7Y8Y3Z4"/>
<sequence>MELQVNQERLGNFQRILLQVAGRNFETCLSGEKYPGDALPLFMDLLAKDIKGNLFRPGYLAPYRDYPHLSPFTFVLDGEGRVENFSSEAGAALGYRPVSLLKKPFGSFLAAESKPLWNEIERHSSATVDFGGMFQITFCSGIRSLLQAFCTVRRMGNSRVTVVNALLPVAAMPIPVFDEPVDIRRENEAKRLEQLYHYILGNLEAPLPSAYDLAKMLGTNDHALKEGFRRVFGTSIYQFYITEKLKRAHLLIEQSVIPLHKIAADLGFGTYSNFSRAFRQKYGYAPSQVKRWDEWEVTAK</sequence>
<dbReference type="Pfam" id="PF12833">
    <property type="entry name" value="HTH_18"/>
    <property type="match status" value="1"/>
</dbReference>
<gene>
    <name evidence="5" type="ORF">HZF10_13465</name>
</gene>
<organism evidence="5 6">
    <name type="scientific">Flavobacterium agri</name>
    <dbReference type="NCBI Taxonomy" id="2743471"/>
    <lineage>
        <taxon>Bacteria</taxon>
        <taxon>Pseudomonadati</taxon>
        <taxon>Bacteroidota</taxon>
        <taxon>Flavobacteriia</taxon>
        <taxon>Flavobacteriales</taxon>
        <taxon>Flavobacteriaceae</taxon>
        <taxon>Flavobacterium</taxon>
    </lineage>
</organism>
<accession>A0A7Y8Y3Z4</accession>
<dbReference type="SMART" id="SM00342">
    <property type="entry name" value="HTH_ARAC"/>
    <property type="match status" value="1"/>
</dbReference>